<dbReference type="InterPro" id="IPR013087">
    <property type="entry name" value="Znf_C2H2_type"/>
</dbReference>
<sequence length="385" mass="42538">MSAPSPLSYVIAADAPGSATDLPLGVEMEAALPTTQPPHADNAEASHKDLEMTHPFGCFDCNFRTDSARKMVKHCSTARHRRSLPCIPCMVVFPSKEELDRHRTEVDIPAHRYCGRGRCNVIFPTIELYQAHCRDNHESLPSLVSPEVRRIQREIAREANLLDEERRVWERETKKRRKALKAQKKREEAAKRKQELLSMGPVQCHLCSRKFRTPGDYAMHLESGKHRGVQRHSVTQAVHMLDVIPPITLAARIEYQSSVHTESPTSSPISALTSVLSSPGTGDMDGSWIILRDGSTSPASLVPTSSVSNAILSIESSPIASPTILTLDPTTTYTPNNFVDLGIPHACPLCSKTFRTVVGLTSHMNSPVHDPDAFKCPKGPPYMQS</sequence>
<evidence type="ECO:0000256" key="6">
    <source>
        <dbReference type="SAM" id="Coils"/>
    </source>
</evidence>
<keyword evidence="6" id="KW-0175">Coiled coil</keyword>
<evidence type="ECO:0000256" key="4">
    <source>
        <dbReference type="ARBA" id="ARBA00022833"/>
    </source>
</evidence>
<evidence type="ECO:0000256" key="5">
    <source>
        <dbReference type="PROSITE-ProRule" id="PRU00042"/>
    </source>
</evidence>
<dbReference type="InterPro" id="IPR036236">
    <property type="entry name" value="Znf_C2H2_sf"/>
</dbReference>
<keyword evidence="4" id="KW-0862">Zinc</keyword>
<dbReference type="PROSITE" id="PS50157">
    <property type="entry name" value="ZINC_FINGER_C2H2_2"/>
    <property type="match status" value="1"/>
</dbReference>
<comment type="caution">
    <text evidence="8">The sequence shown here is derived from an EMBL/GenBank/DDBJ whole genome shotgun (WGS) entry which is preliminary data.</text>
</comment>
<gene>
    <name evidence="8" type="ORF">FA13DRAFT_1734966</name>
</gene>
<keyword evidence="9" id="KW-1185">Reference proteome</keyword>
<dbReference type="GO" id="GO:0000977">
    <property type="term" value="F:RNA polymerase II transcription regulatory region sequence-specific DNA binding"/>
    <property type="evidence" value="ECO:0007669"/>
    <property type="project" value="TreeGrafter"/>
</dbReference>
<dbReference type="Pfam" id="PF13912">
    <property type="entry name" value="zf-C2H2_6"/>
    <property type="match status" value="1"/>
</dbReference>
<feature type="domain" description="C2H2-type" evidence="7">
    <location>
        <begin position="345"/>
        <end position="374"/>
    </location>
</feature>
<dbReference type="Pfam" id="PF12874">
    <property type="entry name" value="zf-met"/>
    <property type="match status" value="1"/>
</dbReference>
<organism evidence="8 9">
    <name type="scientific">Coprinellus micaceus</name>
    <name type="common">Glistening ink-cap mushroom</name>
    <name type="synonym">Coprinus micaceus</name>
    <dbReference type="NCBI Taxonomy" id="71717"/>
    <lineage>
        <taxon>Eukaryota</taxon>
        <taxon>Fungi</taxon>
        <taxon>Dikarya</taxon>
        <taxon>Basidiomycota</taxon>
        <taxon>Agaricomycotina</taxon>
        <taxon>Agaricomycetes</taxon>
        <taxon>Agaricomycetidae</taxon>
        <taxon>Agaricales</taxon>
        <taxon>Agaricineae</taxon>
        <taxon>Psathyrellaceae</taxon>
        <taxon>Coprinellus</taxon>
    </lineage>
</organism>
<evidence type="ECO:0000313" key="9">
    <source>
        <dbReference type="Proteomes" id="UP000298030"/>
    </source>
</evidence>
<dbReference type="GO" id="GO:0008270">
    <property type="term" value="F:zinc ion binding"/>
    <property type="evidence" value="ECO:0007669"/>
    <property type="project" value="UniProtKB-KW"/>
</dbReference>
<evidence type="ECO:0000256" key="3">
    <source>
        <dbReference type="ARBA" id="ARBA00022771"/>
    </source>
</evidence>
<dbReference type="GO" id="GO:0005634">
    <property type="term" value="C:nucleus"/>
    <property type="evidence" value="ECO:0007669"/>
    <property type="project" value="TreeGrafter"/>
</dbReference>
<reference evidence="8 9" key="1">
    <citation type="journal article" date="2019" name="Nat. Ecol. Evol.">
        <title>Megaphylogeny resolves global patterns of mushroom evolution.</title>
        <authorList>
            <person name="Varga T."/>
            <person name="Krizsan K."/>
            <person name="Foldi C."/>
            <person name="Dima B."/>
            <person name="Sanchez-Garcia M."/>
            <person name="Sanchez-Ramirez S."/>
            <person name="Szollosi G.J."/>
            <person name="Szarkandi J.G."/>
            <person name="Papp V."/>
            <person name="Albert L."/>
            <person name="Andreopoulos W."/>
            <person name="Angelini C."/>
            <person name="Antonin V."/>
            <person name="Barry K.W."/>
            <person name="Bougher N.L."/>
            <person name="Buchanan P."/>
            <person name="Buyck B."/>
            <person name="Bense V."/>
            <person name="Catcheside P."/>
            <person name="Chovatia M."/>
            <person name="Cooper J."/>
            <person name="Damon W."/>
            <person name="Desjardin D."/>
            <person name="Finy P."/>
            <person name="Geml J."/>
            <person name="Haridas S."/>
            <person name="Hughes K."/>
            <person name="Justo A."/>
            <person name="Karasinski D."/>
            <person name="Kautmanova I."/>
            <person name="Kiss B."/>
            <person name="Kocsube S."/>
            <person name="Kotiranta H."/>
            <person name="LaButti K.M."/>
            <person name="Lechner B.E."/>
            <person name="Liimatainen K."/>
            <person name="Lipzen A."/>
            <person name="Lukacs Z."/>
            <person name="Mihaltcheva S."/>
            <person name="Morgado L.N."/>
            <person name="Niskanen T."/>
            <person name="Noordeloos M.E."/>
            <person name="Ohm R.A."/>
            <person name="Ortiz-Santana B."/>
            <person name="Ovrebo C."/>
            <person name="Racz N."/>
            <person name="Riley R."/>
            <person name="Savchenko A."/>
            <person name="Shiryaev A."/>
            <person name="Soop K."/>
            <person name="Spirin V."/>
            <person name="Szebenyi C."/>
            <person name="Tomsovsky M."/>
            <person name="Tulloss R.E."/>
            <person name="Uehling J."/>
            <person name="Grigoriev I.V."/>
            <person name="Vagvolgyi C."/>
            <person name="Papp T."/>
            <person name="Martin F.M."/>
            <person name="Miettinen O."/>
            <person name="Hibbett D.S."/>
            <person name="Nagy L.G."/>
        </authorList>
    </citation>
    <scope>NUCLEOTIDE SEQUENCE [LARGE SCALE GENOMIC DNA]</scope>
    <source>
        <strain evidence="8 9">FP101781</strain>
    </source>
</reference>
<dbReference type="PANTHER" id="PTHR24409:SF295">
    <property type="entry name" value="AZ2-RELATED"/>
    <property type="match status" value="1"/>
</dbReference>
<feature type="coiled-coil region" evidence="6">
    <location>
        <begin position="148"/>
        <end position="199"/>
    </location>
</feature>
<accession>A0A4Y7T538</accession>
<keyword evidence="2" id="KW-0677">Repeat</keyword>
<dbReference type="PANTHER" id="PTHR24409">
    <property type="entry name" value="ZINC FINGER PROTEIN 142"/>
    <property type="match status" value="1"/>
</dbReference>
<name>A0A4Y7T538_COPMI</name>
<evidence type="ECO:0000259" key="7">
    <source>
        <dbReference type="PROSITE" id="PS50157"/>
    </source>
</evidence>
<evidence type="ECO:0000256" key="1">
    <source>
        <dbReference type="ARBA" id="ARBA00022723"/>
    </source>
</evidence>
<keyword evidence="3 5" id="KW-0863">Zinc-finger</keyword>
<dbReference type="Proteomes" id="UP000298030">
    <property type="component" value="Unassembled WGS sequence"/>
</dbReference>
<dbReference type="AlphaFoldDB" id="A0A4Y7T538"/>
<dbReference type="EMBL" id="QPFP01000028">
    <property type="protein sequence ID" value="TEB29287.1"/>
    <property type="molecule type" value="Genomic_DNA"/>
</dbReference>
<evidence type="ECO:0000313" key="8">
    <source>
        <dbReference type="EMBL" id="TEB29287.1"/>
    </source>
</evidence>
<dbReference type="SUPFAM" id="SSF57667">
    <property type="entry name" value="beta-beta-alpha zinc fingers"/>
    <property type="match status" value="1"/>
</dbReference>
<dbReference type="OrthoDB" id="6077919at2759"/>
<dbReference type="STRING" id="71717.A0A4Y7T538"/>
<dbReference type="GO" id="GO:0000981">
    <property type="term" value="F:DNA-binding transcription factor activity, RNA polymerase II-specific"/>
    <property type="evidence" value="ECO:0007669"/>
    <property type="project" value="TreeGrafter"/>
</dbReference>
<dbReference type="PROSITE" id="PS00028">
    <property type="entry name" value="ZINC_FINGER_C2H2_1"/>
    <property type="match status" value="2"/>
</dbReference>
<proteinExistence type="predicted"/>
<dbReference type="SMART" id="SM00355">
    <property type="entry name" value="ZnF_C2H2"/>
    <property type="match status" value="5"/>
</dbReference>
<protein>
    <recommendedName>
        <fullName evidence="7">C2H2-type domain-containing protein</fullName>
    </recommendedName>
</protein>
<evidence type="ECO:0000256" key="2">
    <source>
        <dbReference type="ARBA" id="ARBA00022737"/>
    </source>
</evidence>
<keyword evidence="1" id="KW-0479">Metal-binding</keyword>